<evidence type="ECO:0000256" key="1">
    <source>
        <dbReference type="ARBA" id="ARBA00022532"/>
    </source>
</evidence>
<dbReference type="RefSeq" id="WP_075801132.1">
    <property type="nucleotide sequence ID" value="NZ_CP015587.1"/>
</dbReference>
<dbReference type="SUPFAM" id="SSF56059">
    <property type="entry name" value="Glutathione synthetase ATP-binding domain-like"/>
    <property type="match status" value="1"/>
</dbReference>
<dbReference type="Proteomes" id="UP000185494">
    <property type="component" value="Plasmid 3"/>
</dbReference>
<dbReference type="GO" id="GO:0016874">
    <property type="term" value="F:ligase activity"/>
    <property type="evidence" value="ECO:0007669"/>
    <property type="project" value="UniProtKB-KW"/>
</dbReference>
<dbReference type="GO" id="GO:0006099">
    <property type="term" value="P:tricarboxylic acid cycle"/>
    <property type="evidence" value="ECO:0007669"/>
    <property type="project" value="UniProtKB-KW"/>
</dbReference>
<evidence type="ECO:0000256" key="5">
    <source>
        <dbReference type="ARBA" id="ARBA00060888"/>
    </source>
</evidence>
<dbReference type="Gene3D" id="3.30.1490.20">
    <property type="entry name" value="ATP-grasp fold, A domain"/>
    <property type="match status" value="1"/>
</dbReference>
<dbReference type="Gene3D" id="3.40.50.261">
    <property type="entry name" value="Succinyl-CoA synthetase domains"/>
    <property type="match status" value="2"/>
</dbReference>
<dbReference type="Pfam" id="PF13549">
    <property type="entry name" value="ATP-grasp_5"/>
    <property type="match status" value="1"/>
</dbReference>
<dbReference type="Pfam" id="PF13380">
    <property type="entry name" value="CoA_binding_2"/>
    <property type="match status" value="1"/>
</dbReference>
<evidence type="ECO:0000256" key="2">
    <source>
        <dbReference type="ARBA" id="ARBA00022598"/>
    </source>
</evidence>
<gene>
    <name evidence="8" type="ORF">RGI145_24135</name>
</gene>
<dbReference type="SMART" id="SM00881">
    <property type="entry name" value="CoA_binding"/>
    <property type="match status" value="1"/>
</dbReference>
<dbReference type="InterPro" id="IPR032875">
    <property type="entry name" value="Succ_CoA_lig_flav_dom"/>
</dbReference>
<dbReference type="InterPro" id="IPR011761">
    <property type="entry name" value="ATP-grasp"/>
</dbReference>
<dbReference type="FunFam" id="3.30.1490.20:FF:000020">
    <property type="entry name" value="Protein lysine acetyltransferase"/>
    <property type="match status" value="1"/>
</dbReference>
<dbReference type="GO" id="GO:0046872">
    <property type="term" value="F:metal ion binding"/>
    <property type="evidence" value="ECO:0007669"/>
    <property type="project" value="InterPro"/>
</dbReference>
<evidence type="ECO:0000313" key="9">
    <source>
        <dbReference type="Proteomes" id="UP000185494"/>
    </source>
</evidence>
<comment type="similarity">
    <text evidence="5">In the N-terminal section; belongs to the acetate CoA ligase alpha subunit family.</text>
</comment>
<dbReference type="Gene3D" id="3.30.470.20">
    <property type="entry name" value="ATP-grasp fold, B domain"/>
    <property type="match status" value="1"/>
</dbReference>
<dbReference type="InterPro" id="IPR036291">
    <property type="entry name" value="NAD(P)-bd_dom_sf"/>
</dbReference>
<dbReference type="InterPro" id="IPR003781">
    <property type="entry name" value="CoA-bd"/>
</dbReference>
<organism evidence="8 9">
    <name type="scientific">Roseomonas gilardii</name>
    <dbReference type="NCBI Taxonomy" id="257708"/>
    <lineage>
        <taxon>Bacteria</taxon>
        <taxon>Pseudomonadati</taxon>
        <taxon>Pseudomonadota</taxon>
        <taxon>Alphaproteobacteria</taxon>
        <taxon>Acetobacterales</taxon>
        <taxon>Roseomonadaceae</taxon>
        <taxon>Roseomonas</taxon>
    </lineage>
</organism>
<evidence type="ECO:0000256" key="4">
    <source>
        <dbReference type="ARBA" id="ARBA00022840"/>
    </source>
</evidence>
<dbReference type="EMBL" id="CP015587">
    <property type="protein sequence ID" value="APT60437.1"/>
    <property type="molecule type" value="Genomic_DNA"/>
</dbReference>
<protein>
    <recommendedName>
        <fullName evidence="7">ATP-grasp domain-containing protein</fullName>
    </recommendedName>
</protein>
<keyword evidence="3 6" id="KW-0547">Nucleotide-binding</keyword>
<keyword evidence="1" id="KW-0816">Tricarboxylic acid cycle</keyword>
<feature type="domain" description="ATP-grasp" evidence="7">
    <location>
        <begin position="509"/>
        <end position="545"/>
    </location>
</feature>
<keyword evidence="4 6" id="KW-0067">ATP-binding</keyword>
<evidence type="ECO:0000256" key="6">
    <source>
        <dbReference type="PROSITE-ProRule" id="PRU00409"/>
    </source>
</evidence>
<dbReference type="Pfam" id="PF13607">
    <property type="entry name" value="Succ_CoA_lig"/>
    <property type="match status" value="1"/>
</dbReference>
<evidence type="ECO:0000256" key="3">
    <source>
        <dbReference type="ARBA" id="ARBA00022741"/>
    </source>
</evidence>
<accession>A0A1L7ANS1</accession>
<sequence length="716" mass="75114">MATERAVYRLPDLQKLIDPKSVAVVGASATPGSFGQRTLANLAGFHGKVFGVNPKYREIAGRECFPSLTDLPEAPDCVVLCVARTQVEESLGQAIRLGVGGAIVYASGFAETGLPERVAEQVAIVTLAQRSGIRVAGPNCVGIANMRSGAIMNFMPDCGQMVGGRSGPVAIVSQSGALGYAVLQSMTRGVGVSHYLAAGNSADVDICDFISALADDPEVRSIICLFEGVKSGKRFLDAARRATAAGKALITYKAGNGEASRKAALSHTGTMVGADSAYRAAFEDVGAVVVDDLEAVIERASFFARNGRPARGRGVGIMSTSGGAGVINADKAEKMGLLLPELSSVTRRALEAVVPDFGAVANPADLTAEVLKTSSTFAHCLDAFVTDPGFSSVVVPFVFAHEASTGHRAPVLTEVAARTDCAVAGVWMTDWLEGPGSALLDADPRVTLFRSAERCMETIRSWHDWHERRDTPLDNLSPRLSPLTAADTAREIIAVAGRSGRTLSEQDSKRILAAYGIVVPREIVISSPAEAADAAAKVGFPVVVKIASADVPHKTEVHGIRLNLQSDEAVRQAAEEILKSVRQHKPDARLDGLSVQSMAPPGAELVLGLQRDAQFGPMIAVGLGGVLVEVLGDVSTALAPVSPTRARKLLASLRGYRLLTGFRNQPALDVDAAVEAICRFSEMASDLVDVMEEVDVNPLIVGREGVVAADALVVLV</sequence>
<dbReference type="GO" id="GO:0005524">
    <property type="term" value="F:ATP binding"/>
    <property type="evidence" value="ECO:0007669"/>
    <property type="project" value="UniProtKB-UniRule"/>
</dbReference>
<keyword evidence="8" id="KW-0614">Plasmid</keyword>
<dbReference type="AlphaFoldDB" id="A0A1L7ANS1"/>
<dbReference type="PROSITE" id="PS50975">
    <property type="entry name" value="ATP_GRASP"/>
    <property type="match status" value="1"/>
</dbReference>
<name>A0A1L7ANS1_9PROT</name>
<dbReference type="KEGG" id="rgi:RGI145_24135"/>
<geneLocation type="plasmid" evidence="8 9">
    <name>3</name>
</geneLocation>
<dbReference type="PANTHER" id="PTHR43334">
    <property type="entry name" value="ACETATE--COA LIGASE [ADP-FORMING]"/>
    <property type="match status" value="1"/>
</dbReference>
<evidence type="ECO:0000313" key="8">
    <source>
        <dbReference type="EMBL" id="APT60437.1"/>
    </source>
</evidence>
<evidence type="ECO:0000259" key="7">
    <source>
        <dbReference type="PROSITE" id="PS50975"/>
    </source>
</evidence>
<dbReference type="SUPFAM" id="SSF52210">
    <property type="entry name" value="Succinyl-CoA synthetase domains"/>
    <property type="match status" value="2"/>
</dbReference>
<dbReference type="InterPro" id="IPR013815">
    <property type="entry name" value="ATP_grasp_subdomain_1"/>
</dbReference>
<dbReference type="PANTHER" id="PTHR43334:SF1">
    <property type="entry name" value="3-HYDROXYPROPIONATE--COA LIGASE [ADP-FORMING]"/>
    <property type="match status" value="1"/>
</dbReference>
<dbReference type="InterPro" id="IPR051538">
    <property type="entry name" value="Acyl-CoA_Synth/Transferase"/>
</dbReference>
<dbReference type="InterPro" id="IPR016102">
    <property type="entry name" value="Succinyl-CoA_synth-like"/>
</dbReference>
<dbReference type="SUPFAM" id="SSF51735">
    <property type="entry name" value="NAD(P)-binding Rossmann-fold domains"/>
    <property type="match status" value="1"/>
</dbReference>
<dbReference type="Gene3D" id="3.40.50.720">
    <property type="entry name" value="NAD(P)-binding Rossmann-like Domain"/>
    <property type="match status" value="1"/>
</dbReference>
<keyword evidence="2" id="KW-0436">Ligase</keyword>
<proteinExistence type="inferred from homology"/>
<reference evidence="8 9" key="1">
    <citation type="submission" date="2016-05" db="EMBL/GenBank/DDBJ databases">
        <title>Complete Genome and Methylome Analysis of Psychrotrophic Bacterial Isolates from Antarctic Lake Untersee.</title>
        <authorList>
            <person name="Fomenkov A."/>
            <person name="Akimov V.N."/>
            <person name="Vasilyeva L.V."/>
            <person name="Andersen D."/>
            <person name="Vincze T."/>
            <person name="Roberts R.J."/>
        </authorList>
    </citation>
    <scope>NUCLEOTIDE SEQUENCE [LARGE SCALE GENOMIC DNA]</scope>
    <source>
        <strain evidence="8 9">U14-5</strain>
        <plasmid evidence="9">Plasmid 3</plasmid>
    </source>
</reference>